<feature type="chain" id="PRO_5019263059" evidence="1">
    <location>
        <begin position="36"/>
        <end position="408"/>
    </location>
</feature>
<organism evidence="2 3">
    <name type="scientific">Aliidiomarina haloalkalitolerans</name>
    <dbReference type="NCBI Taxonomy" id="859059"/>
    <lineage>
        <taxon>Bacteria</taxon>
        <taxon>Pseudomonadati</taxon>
        <taxon>Pseudomonadota</taxon>
        <taxon>Gammaproteobacteria</taxon>
        <taxon>Alteromonadales</taxon>
        <taxon>Idiomarinaceae</taxon>
        <taxon>Aliidiomarina</taxon>
    </lineage>
</organism>
<dbReference type="EMBL" id="PIPI01000001">
    <property type="protein sequence ID" value="RUO21475.1"/>
    <property type="molecule type" value="Genomic_DNA"/>
</dbReference>
<dbReference type="RefSeq" id="WP_126790453.1">
    <property type="nucleotide sequence ID" value="NZ_PIPI01000001.1"/>
</dbReference>
<accession>A0A432VY26</accession>
<gene>
    <name evidence="2" type="ORF">CWE06_01045</name>
</gene>
<evidence type="ECO:0000313" key="2">
    <source>
        <dbReference type="EMBL" id="RUO21475.1"/>
    </source>
</evidence>
<reference evidence="2 3" key="1">
    <citation type="journal article" date="2011" name="Front. Microbiol.">
        <title>Genomic signatures of strain selection and enhancement in Bacillus atrophaeus var. globigii, a historical biowarfare simulant.</title>
        <authorList>
            <person name="Gibbons H.S."/>
            <person name="Broomall S.M."/>
            <person name="McNew L.A."/>
            <person name="Daligault H."/>
            <person name="Chapman C."/>
            <person name="Bruce D."/>
            <person name="Karavis M."/>
            <person name="Krepps M."/>
            <person name="McGregor P.A."/>
            <person name="Hong C."/>
            <person name="Park K.H."/>
            <person name="Akmal A."/>
            <person name="Feldman A."/>
            <person name="Lin J.S."/>
            <person name="Chang W.E."/>
            <person name="Higgs B.W."/>
            <person name="Demirev P."/>
            <person name="Lindquist J."/>
            <person name="Liem A."/>
            <person name="Fochler E."/>
            <person name="Read T.D."/>
            <person name="Tapia R."/>
            <person name="Johnson S."/>
            <person name="Bishop-Lilly K.A."/>
            <person name="Detter C."/>
            <person name="Han C."/>
            <person name="Sozhamannan S."/>
            <person name="Rosenzweig C.N."/>
            <person name="Skowronski E.W."/>
        </authorList>
    </citation>
    <scope>NUCLEOTIDE SEQUENCE [LARGE SCALE GENOMIC DNA]</scope>
    <source>
        <strain evidence="2 3">AK5</strain>
    </source>
</reference>
<protein>
    <submittedName>
        <fullName evidence="2">Uncharacterized protein</fullName>
    </submittedName>
</protein>
<proteinExistence type="predicted"/>
<dbReference type="AlphaFoldDB" id="A0A432VY26"/>
<feature type="signal peptide" evidence="1">
    <location>
        <begin position="1"/>
        <end position="35"/>
    </location>
</feature>
<dbReference type="InterPro" id="IPR021241">
    <property type="entry name" value="CsiV"/>
</dbReference>
<dbReference type="Pfam" id="PF10972">
    <property type="entry name" value="CsiV"/>
    <property type="match status" value="1"/>
</dbReference>
<keyword evidence="3" id="KW-1185">Reference proteome</keyword>
<comment type="caution">
    <text evidence="2">The sequence shown here is derived from an EMBL/GenBank/DDBJ whole genome shotgun (WGS) entry which is preliminary data.</text>
</comment>
<keyword evidence="1" id="KW-0732">Signal</keyword>
<sequence>MTSFVFLKTLLRPASTFGLLCCVALASVLALPAKANEEPNDRGYRWFEIEVLVFRYLQDGGDDDEQFPLTVQPIPTEGSRDILTPRLRADVRGFIYALPQCEGTRGYVPVVRQLLLKPADLRTELNNYSAENISCRRLPHLPLVDAWYLGQNEIHDRLPARAPLLFAGHAEGSREEMLRAEIPFLISQEDFEYHALRRQLERRADTQPILHTSWRQPVFTRNVGRKMRLFGGRNFTDEFDYFGFPISPTPKQQALSFREEARSVRGIDEDAFSRMQVALAAIDRGQFAFTPWTAERSQQPSRPARTPRGLPSEVWELDGLLHVYLVGNFLHIDLDFNLRDVIQLEPEARHYDEQVDDFLNADAHQLEFLRAYPFKQLRRVISHQTHYFDHPKYGMVITIRRTDLSARR</sequence>
<evidence type="ECO:0000313" key="3">
    <source>
        <dbReference type="Proteomes" id="UP000288212"/>
    </source>
</evidence>
<name>A0A432VY26_9GAMM</name>
<evidence type="ECO:0000256" key="1">
    <source>
        <dbReference type="SAM" id="SignalP"/>
    </source>
</evidence>
<dbReference type="Proteomes" id="UP000288212">
    <property type="component" value="Unassembled WGS sequence"/>
</dbReference>